<gene>
    <name evidence="6" type="primary">pgi</name>
    <name evidence="6" type="ORF">H010_11091</name>
</gene>
<dbReference type="Gene3D" id="3.40.50.10490">
    <property type="entry name" value="Glucose-6-phosphate isomerase like protein, domain 1"/>
    <property type="match status" value="1"/>
</dbReference>
<dbReference type="PRINTS" id="PR00662">
    <property type="entry name" value="G6PISOMERASE"/>
</dbReference>
<comment type="caution">
    <text evidence="6">The sequence shown here is derived from an EMBL/GenBank/DDBJ whole genome shotgun (WGS) entry which is preliminary data.</text>
</comment>
<evidence type="ECO:0000256" key="2">
    <source>
        <dbReference type="ARBA" id="ARBA00022432"/>
    </source>
</evidence>
<accession>A0A9X4NR26</accession>
<reference evidence="6" key="1">
    <citation type="submission" date="2013-01" db="EMBL/GenBank/DDBJ databases">
        <title>Genome draft of Hydrogenophaga taeniospiralis 2K1.</title>
        <authorList>
            <person name="Gomila M."/>
            <person name="Lalucat J."/>
        </authorList>
    </citation>
    <scope>NUCLEOTIDE SEQUENCE</scope>
    <source>
        <strain evidence="6">CCUG 15921</strain>
    </source>
</reference>
<evidence type="ECO:0000256" key="5">
    <source>
        <dbReference type="RuleBase" id="RU000612"/>
    </source>
</evidence>
<dbReference type="InterPro" id="IPR046348">
    <property type="entry name" value="SIS_dom_sf"/>
</dbReference>
<dbReference type="GO" id="GO:0004347">
    <property type="term" value="F:glucose-6-phosphate isomerase activity"/>
    <property type="evidence" value="ECO:0007669"/>
    <property type="project" value="UniProtKB-EC"/>
</dbReference>
<dbReference type="InterPro" id="IPR018189">
    <property type="entry name" value="Phosphoglucose_isomerase_CS"/>
</dbReference>
<dbReference type="GO" id="GO:0051156">
    <property type="term" value="P:glucose 6-phosphate metabolic process"/>
    <property type="evidence" value="ECO:0007669"/>
    <property type="project" value="TreeGrafter"/>
</dbReference>
<comment type="catalytic activity">
    <reaction evidence="5">
        <text>alpha-D-glucose 6-phosphate = beta-D-fructose 6-phosphate</text>
        <dbReference type="Rhea" id="RHEA:11816"/>
        <dbReference type="ChEBI" id="CHEBI:57634"/>
        <dbReference type="ChEBI" id="CHEBI:58225"/>
        <dbReference type="EC" id="5.3.1.9"/>
    </reaction>
</comment>
<proteinExistence type="inferred from homology"/>
<evidence type="ECO:0000313" key="6">
    <source>
        <dbReference type="EMBL" id="MDG5975802.1"/>
    </source>
</evidence>
<keyword evidence="4 5" id="KW-0413">Isomerase</keyword>
<name>A0A9X4NR26_9BURK</name>
<dbReference type="InterPro" id="IPR001672">
    <property type="entry name" value="G6P_Isomerase"/>
</dbReference>
<dbReference type="GO" id="GO:0006094">
    <property type="term" value="P:gluconeogenesis"/>
    <property type="evidence" value="ECO:0007669"/>
    <property type="project" value="UniProtKB-KW"/>
</dbReference>
<protein>
    <recommendedName>
        <fullName evidence="1 5">Glucose-6-phosphate isomerase</fullName>
        <ecNumber evidence="1 5">5.3.1.9</ecNumber>
    </recommendedName>
</protein>
<keyword evidence="2 5" id="KW-0312">Gluconeogenesis</keyword>
<dbReference type="InterPro" id="IPR023096">
    <property type="entry name" value="G6P_Isomerase_C"/>
</dbReference>
<evidence type="ECO:0000256" key="1">
    <source>
        <dbReference type="ARBA" id="ARBA00011952"/>
    </source>
</evidence>
<dbReference type="CDD" id="cd05016">
    <property type="entry name" value="SIS_PGI_2"/>
    <property type="match status" value="1"/>
</dbReference>
<evidence type="ECO:0000313" key="7">
    <source>
        <dbReference type="Proteomes" id="UP001152876"/>
    </source>
</evidence>
<evidence type="ECO:0000256" key="4">
    <source>
        <dbReference type="ARBA" id="ARBA00023235"/>
    </source>
</evidence>
<organism evidence="6 7">
    <name type="scientific">Hydrogenophaga taeniospiralis CCUG 15921</name>
    <dbReference type="NCBI Taxonomy" id="1281780"/>
    <lineage>
        <taxon>Bacteria</taxon>
        <taxon>Pseudomonadati</taxon>
        <taxon>Pseudomonadota</taxon>
        <taxon>Betaproteobacteria</taxon>
        <taxon>Burkholderiales</taxon>
        <taxon>Comamonadaceae</taxon>
        <taxon>Hydrogenophaga</taxon>
    </lineage>
</organism>
<dbReference type="GO" id="GO:0005829">
    <property type="term" value="C:cytosol"/>
    <property type="evidence" value="ECO:0007669"/>
    <property type="project" value="TreeGrafter"/>
</dbReference>
<dbReference type="Pfam" id="PF00342">
    <property type="entry name" value="PGI"/>
    <property type="match status" value="1"/>
</dbReference>
<dbReference type="GO" id="GO:0006096">
    <property type="term" value="P:glycolytic process"/>
    <property type="evidence" value="ECO:0007669"/>
    <property type="project" value="UniProtKB-KW"/>
</dbReference>
<dbReference type="Gene3D" id="1.10.1390.10">
    <property type="match status" value="1"/>
</dbReference>
<dbReference type="PROSITE" id="PS51463">
    <property type="entry name" value="P_GLUCOSE_ISOMERASE_3"/>
    <property type="match status" value="1"/>
</dbReference>
<dbReference type="InterPro" id="IPR035482">
    <property type="entry name" value="SIS_PGI_2"/>
</dbReference>
<dbReference type="GO" id="GO:0048029">
    <property type="term" value="F:monosaccharide binding"/>
    <property type="evidence" value="ECO:0007669"/>
    <property type="project" value="TreeGrafter"/>
</dbReference>
<comment type="similarity">
    <text evidence="5">Belongs to the GPI family.</text>
</comment>
<dbReference type="EC" id="5.3.1.9" evidence="1 5"/>
<dbReference type="GO" id="GO:0097367">
    <property type="term" value="F:carbohydrate derivative binding"/>
    <property type="evidence" value="ECO:0007669"/>
    <property type="project" value="InterPro"/>
</dbReference>
<keyword evidence="7" id="KW-1185">Reference proteome</keyword>
<comment type="pathway">
    <text evidence="5">Carbohydrate degradation; glycolysis; D-glyceraldehyde 3-phosphate and glycerone phosphate from D-glucose: step 2/4.</text>
</comment>
<dbReference type="PROSITE" id="PS00174">
    <property type="entry name" value="P_GLUCOSE_ISOMERASE_2"/>
    <property type="match status" value="1"/>
</dbReference>
<dbReference type="Proteomes" id="UP001152876">
    <property type="component" value="Unassembled WGS sequence"/>
</dbReference>
<dbReference type="PANTHER" id="PTHR11469">
    <property type="entry name" value="GLUCOSE-6-PHOSPHATE ISOMERASE"/>
    <property type="match status" value="1"/>
</dbReference>
<dbReference type="RefSeq" id="WP_423785898.1">
    <property type="nucleotide sequence ID" value="NZ_AOGK01000008.1"/>
</dbReference>
<sequence>MSQRAFKGDVPSSTIWLDALTPRSLGALIALYEHKVFTQAAIWGINAYDQWGVELGKTMAKAMEKAGQ</sequence>
<dbReference type="AlphaFoldDB" id="A0A9X4NR26"/>
<dbReference type="EMBL" id="AOGK01000008">
    <property type="protein sequence ID" value="MDG5975802.1"/>
    <property type="molecule type" value="Genomic_DNA"/>
</dbReference>
<evidence type="ECO:0000256" key="3">
    <source>
        <dbReference type="ARBA" id="ARBA00023152"/>
    </source>
</evidence>
<dbReference type="SUPFAM" id="SSF53697">
    <property type="entry name" value="SIS domain"/>
    <property type="match status" value="1"/>
</dbReference>
<dbReference type="PANTHER" id="PTHR11469:SF1">
    <property type="entry name" value="GLUCOSE-6-PHOSPHATE ISOMERASE"/>
    <property type="match status" value="1"/>
</dbReference>
<keyword evidence="3 5" id="KW-0324">Glycolysis</keyword>